<dbReference type="Pfam" id="PF03140">
    <property type="entry name" value="DUF247"/>
    <property type="match status" value="1"/>
</dbReference>
<accession>A0A0B2PVP4</accession>
<evidence type="ECO:0000256" key="2">
    <source>
        <dbReference type="SAM" id="Phobius"/>
    </source>
</evidence>
<dbReference type="EMBL" id="KN662622">
    <property type="protein sequence ID" value="KHN13401.1"/>
    <property type="molecule type" value="Genomic_DNA"/>
</dbReference>
<reference evidence="4 5" key="2">
    <citation type="submission" date="2018-09" db="EMBL/GenBank/DDBJ databases">
        <title>A high-quality reference genome of wild soybean provides a powerful tool to mine soybean genomes.</title>
        <authorList>
            <person name="Xie M."/>
            <person name="Chung C.Y.L."/>
            <person name="Li M.-W."/>
            <person name="Wong F.-L."/>
            <person name="Chan T.-F."/>
            <person name="Lam H.-M."/>
        </authorList>
    </citation>
    <scope>NUCLEOTIDE SEQUENCE [LARGE SCALE GENOMIC DNA]</scope>
    <source>
        <strain evidence="5">cv. W05</strain>
        <tissue evidence="4">Hypocotyl of etiolated seedlings</tissue>
    </source>
</reference>
<sequence>MSSNLTIEQRLEQLQKAKERAQPQPPKGAKIQRVAHHLRDRKHFTKHYEPKLMSLGPIHHGAEKLQLGEQCKQRWAATYIESTGKTPQTLHKRVVDDFENQKKLFDDDLLLASTQQYQKQGFTTMEEKIQWMLFVDACALLQILEHANLHAPEKMKIKVDQLVLVMGDVLLLENQLPFSLLKLLWKNDESELMKTMKKFLRCHHWATKKEDMIIETEFPEPNHLLDLQRSIILYDPNKRKQTQNNDNQNQDTNKGNEAQNDPNINMANMGNPTPNENPVQSWTIINNIIRRCLPKTKRKNPNENNDDMVTYRNIKELKEAGIVLKSSKTRRPRDVSFSYGWIRSELKLPEIVVDDTTAATVLNLIAYEMCPDFENDYGICSYVSFLDSLIDHPDDVKALRSEQILLNSLGSDEEVANLFNTISTDLVPDMVKYADVRNEIEKHYSDKSRTWLALGYHTYFSNPWAIIAFHAAVVGLALTFVQTWYTIHPPK</sequence>
<protein>
    <submittedName>
        <fullName evidence="3">UPF0481 protein</fullName>
    </submittedName>
</protein>
<proteinExistence type="predicted"/>
<feature type="transmembrane region" description="Helical" evidence="2">
    <location>
        <begin position="464"/>
        <end position="487"/>
    </location>
</feature>
<feature type="region of interest" description="Disordered" evidence="1">
    <location>
        <begin position="237"/>
        <end position="279"/>
    </location>
</feature>
<dbReference type="Proteomes" id="UP000053555">
    <property type="component" value="Unassembled WGS sequence"/>
</dbReference>
<keyword evidence="2" id="KW-1133">Transmembrane helix</keyword>
<dbReference type="AlphaFoldDB" id="A0A0B2PVP4"/>
<name>A0A0B2PVP4_GLYSO</name>
<dbReference type="EMBL" id="QZWG01000016">
    <property type="protein sequence ID" value="RZB61129.1"/>
    <property type="molecule type" value="Genomic_DNA"/>
</dbReference>
<keyword evidence="5" id="KW-1185">Reference proteome</keyword>
<feature type="compositionally biased region" description="Low complexity" evidence="1">
    <location>
        <begin position="242"/>
        <end position="253"/>
    </location>
</feature>
<organism evidence="3">
    <name type="scientific">Glycine soja</name>
    <name type="common">Wild soybean</name>
    <dbReference type="NCBI Taxonomy" id="3848"/>
    <lineage>
        <taxon>Eukaryota</taxon>
        <taxon>Viridiplantae</taxon>
        <taxon>Streptophyta</taxon>
        <taxon>Embryophyta</taxon>
        <taxon>Tracheophyta</taxon>
        <taxon>Spermatophyta</taxon>
        <taxon>Magnoliopsida</taxon>
        <taxon>eudicotyledons</taxon>
        <taxon>Gunneridae</taxon>
        <taxon>Pentapetalae</taxon>
        <taxon>rosids</taxon>
        <taxon>fabids</taxon>
        <taxon>Fabales</taxon>
        <taxon>Fabaceae</taxon>
        <taxon>Papilionoideae</taxon>
        <taxon>50 kb inversion clade</taxon>
        <taxon>NPAAA clade</taxon>
        <taxon>indigoferoid/millettioid clade</taxon>
        <taxon>Phaseoleae</taxon>
        <taxon>Glycine</taxon>
        <taxon>Glycine subgen. Soja</taxon>
    </lineage>
</organism>
<gene>
    <name evidence="4" type="ORF">D0Y65_043754</name>
    <name evidence="3" type="ORF">glysoja_026831</name>
</gene>
<evidence type="ECO:0000313" key="3">
    <source>
        <dbReference type="EMBL" id="KHN13401.1"/>
    </source>
</evidence>
<evidence type="ECO:0000256" key="1">
    <source>
        <dbReference type="SAM" id="MobiDB-lite"/>
    </source>
</evidence>
<dbReference type="Gramene" id="XM_028350834.1">
    <property type="protein sequence ID" value="XP_028206635.1"/>
    <property type="gene ID" value="LOC114390148"/>
</dbReference>
<evidence type="ECO:0000313" key="5">
    <source>
        <dbReference type="Proteomes" id="UP000289340"/>
    </source>
</evidence>
<reference evidence="3" key="1">
    <citation type="submission" date="2014-07" db="EMBL/GenBank/DDBJ databases">
        <title>Identification of a novel salt tolerance gene in wild soybean by whole-genome sequencing.</title>
        <authorList>
            <person name="Lam H.-M."/>
            <person name="Qi X."/>
            <person name="Li M.-W."/>
            <person name="Liu X."/>
            <person name="Xie M."/>
            <person name="Ni M."/>
            <person name="Xu X."/>
        </authorList>
    </citation>
    <scope>NUCLEOTIDE SEQUENCE [LARGE SCALE GENOMIC DNA]</scope>
    <source>
        <tissue evidence="3">Root</tissue>
    </source>
</reference>
<dbReference type="PANTHER" id="PTHR31549">
    <property type="entry name" value="PROTEIN, PUTATIVE (DUF247)-RELATED-RELATED"/>
    <property type="match status" value="1"/>
</dbReference>
<dbReference type="PANTHER" id="PTHR31549:SF191">
    <property type="entry name" value="DUF247 DOMAIN PROTEIN"/>
    <property type="match status" value="1"/>
</dbReference>
<keyword evidence="2" id="KW-0472">Membrane</keyword>
<keyword evidence="2" id="KW-0812">Transmembrane</keyword>
<dbReference type="InterPro" id="IPR004158">
    <property type="entry name" value="DUF247_pln"/>
</dbReference>
<feature type="compositionally biased region" description="Polar residues" evidence="1">
    <location>
        <begin position="255"/>
        <end position="279"/>
    </location>
</feature>
<dbReference type="Proteomes" id="UP000289340">
    <property type="component" value="Chromosome 16"/>
</dbReference>
<evidence type="ECO:0000313" key="4">
    <source>
        <dbReference type="EMBL" id="RZB61129.1"/>
    </source>
</evidence>